<dbReference type="AlphaFoldDB" id="A0A238YCP2"/>
<dbReference type="Pfam" id="PF02592">
    <property type="entry name" value="Vut_1"/>
    <property type="match status" value="1"/>
</dbReference>
<evidence type="ECO:0000256" key="1">
    <source>
        <dbReference type="HAMAP-Rule" id="MF_02088"/>
    </source>
</evidence>
<dbReference type="NCBIfam" id="TIGR00697">
    <property type="entry name" value="queuosine precursor transporter"/>
    <property type="match status" value="1"/>
</dbReference>
<gene>
    <name evidence="2" type="ORF">SAMN05192560_0470</name>
</gene>
<organism evidence="2 3">
    <name type="scientific">Methylobacillus rhizosphaerae</name>
    <dbReference type="NCBI Taxonomy" id="551994"/>
    <lineage>
        <taxon>Bacteria</taxon>
        <taxon>Pseudomonadati</taxon>
        <taxon>Pseudomonadota</taxon>
        <taxon>Betaproteobacteria</taxon>
        <taxon>Nitrosomonadales</taxon>
        <taxon>Methylophilaceae</taxon>
        <taxon>Methylobacillus</taxon>
    </lineage>
</organism>
<protein>
    <recommendedName>
        <fullName evidence="1">Probable queuosine precursor transporter</fullName>
        <shortName evidence="1">Q precursor transporter</shortName>
    </recommendedName>
</protein>
<keyword evidence="1" id="KW-1003">Cell membrane</keyword>
<keyword evidence="1" id="KW-0812">Transmembrane</keyword>
<name>A0A238YCP2_9PROT</name>
<feature type="transmembrane region" description="Helical" evidence="1">
    <location>
        <begin position="7"/>
        <end position="26"/>
    </location>
</feature>
<dbReference type="Proteomes" id="UP000198305">
    <property type="component" value="Unassembled WGS sequence"/>
</dbReference>
<accession>A0A238YCP2</accession>
<reference evidence="3" key="1">
    <citation type="submission" date="2017-06" db="EMBL/GenBank/DDBJ databases">
        <authorList>
            <person name="Varghese N."/>
            <person name="Submissions S."/>
        </authorList>
    </citation>
    <scope>NUCLEOTIDE SEQUENCE [LARGE SCALE GENOMIC DNA]</scope>
    <source>
        <strain evidence="3">Ca-68</strain>
    </source>
</reference>
<dbReference type="PANTHER" id="PTHR34300:SF2">
    <property type="entry name" value="QUEUOSINE PRECURSOR TRANSPORTER-RELATED"/>
    <property type="match status" value="1"/>
</dbReference>
<keyword evidence="3" id="KW-1185">Reference proteome</keyword>
<sequence length="232" mass="26068">MQQRTYRYYDLVMVAFVVVLVCSNLIGPAKVAQLDLPLIGTLTFGAGVLFFPISYVFGDVLTEVYGYARSRRVIWTGFAALAFASAMAWVIVALPPAPFWENQKAYEIAFGSAWRISLAGLIAFACGELVNSIVLAKMKVWTEGRWLWMRTIGSTIVGEGVDSMLFYPLAFYGSGIIPDDKLPLVMLAQFLAKTGVEVVLTPMTYRVVAFLKRAENEDYYDRYTDFNPFRLR</sequence>
<proteinExistence type="inferred from homology"/>
<dbReference type="PANTHER" id="PTHR34300">
    <property type="entry name" value="QUEUOSINE PRECURSOR TRANSPORTER-RELATED"/>
    <property type="match status" value="1"/>
</dbReference>
<keyword evidence="1" id="KW-0813">Transport</keyword>
<dbReference type="InterPro" id="IPR003744">
    <property type="entry name" value="YhhQ"/>
</dbReference>
<comment type="function">
    <text evidence="1">Involved in the import of queuosine (Q) precursors, required for Q precursor salvage.</text>
</comment>
<dbReference type="GO" id="GO:0022857">
    <property type="term" value="F:transmembrane transporter activity"/>
    <property type="evidence" value="ECO:0007669"/>
    <property type="project" value="UniProtKB-UniRule"/>
</dbReference>
<feature type="transmembrane region" description="Helical" evidence="1">
    <location>
        <begin position="38"/>
        <end position="61"/>
    </location>
</feature>
<keyword evidence="1" id="KW-1133">Transmembrane helix</keyword>
<feature type="transmembrane region" description="Helical" evidence="1">
    <location>
        <begin position="114"/>
        <end position="136"/>
    </location>
</feature>
<evidence type="ECO:0000313" key="2">
    <source>
        <dbReference type="EMBL" id="SNR68501.1"/>
    </source>
</evidence>
<comment type="subcellular location">
    <subcellularLocation>
        <location evidence="1">Cell inner membrane</location>
        <topology evidence="1">Multi-pass membrane protein</topology>
    </subcellularLocation>
</comment>
<comment type="similarity">
    <text evidence="1">Belongs to the vitamin uptake transporter (VUT/ECF) (TC 2.A.88) family. Q precursor transporter subfamily.</text>
</comment>
<dbReference type="GO" id="GO:0005886">
    <property type="term" value="C:plasma membrane"/>
    <property type="evidence" value="ECO:0007669"/>
    <property type="project" value="UniProtKB-SubCell"/>
</dbReference>
<feature type="transmembrane region" description="Helical" evidence="1">
    <location>
        <begin position="73"/>
        <end position="94"/>
    </location>
</feature>
<dbReference type="EMBL" id="FZOA01000002">
    <property type="protein sequence ID" value="SNR68501.1"/>
    <property type="molecule type" value="Genomic_DNA"/>
</dbReference>
<keyword evidence="1" id="KW-0997">Cell inner membrane</keyword>
<dbReference type="RefSeq" id="WP_179212043.1">
    <property type="nucleotide sequence ID" value="NZ_FZOA01000002.1"/>
</dbReference>
<dbReference type="HAMAP" id="MF_02088">
    <property type="entry name" value="Q_prec_transport"/>
    <property type="match status" value="1"/>
</dbReference>
<keyword evidence="1" id="KW-0472">Membrane</keyword>
<evidence type="ECO:0000313" key="3">
    <source>
        <dbReference type="Proteomes" id="UP000198305"/>
    </source>
</evidence>